<dbReference type="Pfam" id="PF00561">
    <property type="entry name" value="Abhydrolase_1"/>
    <property type="match status" value="1"/>
</dbReference>
<name>A0ABW2DR79_9ACTN</name>
<feature type="signal peptide" evidence="5">
    <location>
        <begin position="1"/>
        <end position="34"/>
    </location>
</feature>
<dbReference type="PANTHER" id="PTHR43248">
    <property type="entry name" value="2-SUCCINYL-6-HYDROXY-2,4-CYCLOHEXADIENE-1-CARBOXYLATE SYNTHASE"/>
    <property type="match status" value="1"/>
</dbReference>
<dbReference type="PANTHER" id="PTHR43248:SF29">
    <property type="entry name" value="TRIPEPTIDYL AMINOPEPTIDASE"/>
    <property type="match status" value="1"/>
</dbReference>
<dbReference type="Gene3D" id="3.40.50.1820">
    <property type="entry name" value="alpha/beta hydrolase"/>
    <property type="match status" value="1"/>
</dbReference>
<dbReference type="GO" id="GO:0016787">
    <property type="term" value="F:hydrolase activity"/>
    <property type="evidence" value="ECO:0007669"/>
    <property type="project" value="UniProtKB-KW"/>
</dbReference>
<keyword evidence="9" id="KW-1185">Reference proteome</keyword>
<dbReference type="Pfam" id="PF08386">
    <property type="entry name" value="Abhydrolase_4"/>
    <property type="match status" value="1"/>
</dbReference>
<feature type="domain" description="AB hydrolase-1" evidence="6">
    <location>
        <begin position="142"/>
        <end position="328"/>
    </location>
</feature>
<dbReference type="InterPro" id="IPR013595">
    <property type="entry name" value="Pept_S33_TAP-like_C"/>
</dbReference>
<sequence length="553" mass="58167">MPETGTVQSTPMSARTKALAATALLIAVATATCAGGNGGGVPPTDDPSGSPAESPSAAEGTTAPLPRTLTGQRLEWRKCPAPTPLQAADADAPAPLPDGTPWECATLEVPLDYGRPDGETIDLAVIRAKAKPEEGQPRIGSLVFNFGGPGGSGVAYLPLLTSVDRDYQALHSRYDLVSFDPRGVGASAPVRCLDDKAKDEAAERIDDSPDDDAELRALIAHSEKDTAACEKNSGQVLSHVGTTNAARDMDLLRQVLGDDKLNYFGLSYGSELGGVYAHLFPERVGRAVFDAVSDPTQDAAQEHLTQTEGFQLALDHYLEDCAAKPDCPAGRTVQEGRRTITDLLGELDGRPLPTEDGRKLTQGLALGGILLALYSEDLWPLLTDALTEVQRQKTGDLLLALADELSERDSEGRYTTLWDALGAITCADDKDRYTVDDVRAAMPAFREASPVFGESFAWSLLSCTGWPVEGEGRDPQVQAAGSAPILLVGTTGDPATPYAGTLRMADELGEGVGVVLTHEGEGHGAYGTDACVATAANRYLLDGVLPEDGTVCP</sequence>
<feature type="compositionally biased region" description="Low complexity" evidence="4">
    <location>
        <begin position="47"/>
        <end position="60"/>
    </location>
</feature>
<evidence type="ECO:0000313" key="9">
    <source>
        <dbReference type="Proteomes" id="UP001596409"/>
    </source>
</evidence>
<keyword evidence="3 8" id="KW-0378">Hydrolase</keyword>
<comment type="caution">
    <text evidence="8">The sequence shown here is derived from an EMBL/GenBank/DDBJ whole genome shotgun (WGS) entry which is preliminary data.</text>
</comment>
<protein>
    <submittedName>
        <fullName evidence="8">Alpha/beta hydrolase</fullName>
    </submittedName>
</protein>
<feature type="chain" id="PRO_5046478926" evidence="5">
    <location>
        <begin position="35"/>
        <end position="553"/>
    </location>
</feature>
<dbReference type="EMBL" id="JBHSYM010000002">
    <property type="protein sequence ID" value="MFC7010239.1"/>
    <property type="molecule type" value="Genomic_DNA"/>
</dbReference>
<comment type="similarity">
    <text evidence="1">Belongs to the peptidase S33 family.</text>
</comment>
<organism evidence="8 9">
    <name type="scientific">Streptomyces viridiviolaceus</name>
    <dbReference type="NCBI Taxonomy" id="68282"/>
    <lineage>
        <taxon>Bacteria</taxon>
        <taxon>Bacillati</taxon>
        <taxon>Actinomycetota</taxon>
        <taxon>Actinomycetes</taxon>
        <taxon>Kitasatosporales</taxon>
        <taxon>Streptomycetaceae</taxon>
        <taxon>Streptomyces</taxon>
    </lineage>
</organism>
<dbReference type="RefSeq" id="WP_189868998.1">
    <property type="nucleotide sequence ID" value="NZ_BMWA01000002.1"/>
</dbReference>
<evidence type="ECO:0000256" key="4">
    <source>
        <dbReference type="SAM" id="MobiDB-lite"/>
    </source>
</evidence>
<evidence type="ECO:0000256" key="5">
    <source>
        <dbReference type="SAM" id="SignalP"/>
    </source>
</evidence>
<proteinExistence type="inferred from homology"/>
<dbReference type="InterPro" id="IPR029058">
    <property type="entry name" value="AB_hydrolase_fold"/>
</dbReference>
<evidence type="ECO:0000256" key="1">
    <source>
        <dbReference type="ARBA" id="ARBA00010088"/>
    </source>
</evidence>
<feature type="region of interest" description="Disordered" evidence="4">
    <location>
        <begin position="37"/>
        <end position="73"/>
    </location>
</feature>
<evidence type="ECO:0000259" key="6">
    <source>
        <dbReference type="Pfam" id="PF00561"/>
    </source>
</evidence>
<dbReference type="InterPro" id="IPR000073">
    <property type="entry name" value="AB_hydrolase_1"/>
</dbReference>
<accession>A0ABW2DR79</accession>
<evidence type="ECO:0000259" key="7">
    <source>
        <dbReference type="Pfam" id="PF08386"/>
    </source>
</evidence>
<reference evidence="9" key="1">
    <citation type="journal article" date="2019" name="Int. J. Syst. Evol. Microbiol.">
        <title>The Global Catalogue of Microorganisms (GCM) 10K type strain sequencing project: providing services to taxonomists for standard genome sequencing and annotation.</title>
        <authorList>
            <consortium name="The Broad Institute Genomics Platform"/>
            <consortium name="The Broad Institute Genome Sequencing Center for Infectious Disease"/>
            <person name="Wu L."/>
            <person name="Ma J."/>
        </authorList>
    </citation>
    <scope>NUCLEOTIDE SEQUENCE [LARGE SCALE GENOMIC DNA]</scope>
    <source>
        <strain evidence="9">JCM 4855</strain>
    </source>
</reference>
<evidence type="ECO:0000256" key="3">
    <source>
        <dbReference type="ARBA" id="ARBA00022801"/>
    </source>
</evidence>
<evidence type="ECO:0000256" key="2">
    <source>
        <dbReference type="ARBA" id="ARBA00022729"/>
    </source>
</evidence>
<gene>
    <name evidence="8" type="ORF">ACFQMH_00600</name>
</gene>
<dbReference type="InterPro" id="IPR051601">
    <property type="entry name" value="Serine_prot/Carboxylest_S33"/>
</dbReference>
<dbReference type="Proteomes" id="UP001596409">
    <property type="component" value="Unassembled WGS sequence"/>
</dbReference>
<keyword evidence="2 5" id="KW-0732">Signal</keyword>
<dbReference type="SUPFAM" id="SSF53474">
    <property type="entry name" value="alpha/beta-Hydrolases"/>
    <property type="match status" value="1"/>
</dbReference>
<evidence type="ECO:0000313" key="8">
    <source>
        <dbReference type="EMBL" id="MFC7010239.1"/>
    </source>
</evidence>
<feature type="domain" description="Peptidase S33 tripeptidyl aminopeptidase-like C-terminal" evidence="7">
    <location>
        <begin position="449"/>
        <end position="552"/>
    </location>
</feature>